<evidence type="ECO:0000313" key="4">
    <source>
        <dbReference type="EMBL" id="GFU39687.1"/>
    </source>
</evidence>
<dbReference type="AlphaFoldDB" id="A0A8X6QRQ1"/>
<reference evidence="4" key="1">
    <citation type="submission" date="2020-08" db="EMBL/GenBank/DDBJ databases">
        <title>Multicomponent nature underlies the extraordinary mechanical properties of spider dragline silk.</title>
        <authorList>
            <person name="Kono N."/>
            <person name="Nakamura H."/>
            <person name="Mori M."/>
            <person name="Yoshida Y."/>
            <person name="Ohtoshi R."/>
            <person name="Malay A.D."/>
            <person name="Moran D.A.P."/>
            <person name="Tomita M."/>
            <person name="Numata K."/>
            <person name="Arakawa K."/>
        </authorList>
    </citation>
    <scope>NUCLEOTIDE SEQUENCE</scope>
</reference>
<evidence type="ECO:0000313" key="3">
    <source>
        <dbReference type="EMBL" id="GFU39653.1"/>
    </source>
</evidence>
<evidence type="ECO:0000313" key="1">
    <source>
        <dbReference type="EMBL" id="GFT19830.1"/>
    </source>
</evidence>
<dbReference type="EMBL" id="BMAW01010667">
    <property type="protein sequence ID" value="GFT19830.1"/>
    <property type="molecule type" value="Genomic_DNA"/>
</dbReference>
<proteinExistence type="predicted"/>
<accession>A0A8X6QRQ1</accession>
<gene>
    <name evidence="1" type="ORF">NPIL_246851</name>
    <name evidence="2" type="ORF">NPIL_283301</name>
    <name evidence="4" type="ORF">NPIL_368651</name>
    <name evidence="3" type="ORF">NPIL_588951</name>
</gene>
<evidence type="ECO:0000313" key="2">
    <source>
        <dbReference type="EMBL" id="GFU16219.1"/>
    </source>
</evidence>
<name>A0A8X6QRQ1_NEPPI</name>
<feature type="non-terminal residue" evidence="4">
    <location>
        <position position="1"/>
    </location>
</feature>
<dbReference type="EMBL" id="BMAW01035436">
    <property type="protein sequence ID" value="GFU39653.1"/>
    <property type="molecule type" value="Genomic_DNA"/>
</dbReference>
<organism evidence="4 5">
    <name type="scientific">Nephila pilipes</name>
    <name type="common">Giant wood spider</name>
    <name type="synonym">Nephila maculata</name>
    <dbReference type="NCBI Taxonomy" id="299642"/>
    <lineage>
        <taxon>Eukaryota</taxon>
        <taxon>Metazoa</taxon>
        <taxon>Ecdysozoa</taxon>
        <taxon>Arthropoda</taxon>
        <taxon>Chelicerata</taxon>
        <taxon>Arachnida</taxon>
        <taxon>Araneae</taxon>
        <taxon>Araneomorphae</taxon>
        <taxon>Entelegynae</taxon>
        <taxon>Araneoidea</taxon>
        <taxon>Nephilidae</taxon>
        <taxon>Nephila</taxon>
    </lineage>
</organism>
<protein>
    <submittedName>
        <fullName evidence="4">Uncharacterized protein</fullName>
    </submittedName>
</protein>
<evidence type="ECO:0000313" key="5">
    <source>
        <dbReference type="Proteomes" id="UP000887013"/>
    </source>
</evidence>
<comment type="caution">
    <text evidence="4">The sequence shown here is derived from an EMBL/GenBank/DDBJ whole genome shotgun (WGS) entry which is preliminary data.</text>
</comment>
<dbReference type="EMBL" id="BMAW01131504">
    <property type="protein sequence ID" value="GFU39687.1"/>
    <property type="molecule type" value="Genomic_DNA"/>
</dbReference>
<sequence length="105" mass="11804">NQRTETMVLTIYLCLSENFLIPATANSFDPLQQCLTDVTAILNDRQRNLDAAHHDLGRVWLKNRNQTITTEVTVTVNGHLAVVRNYGLGPKSPVPERHGFYSILS</sequence>
<keyword evidence="5" id="KW-1185">Reference proteome</keyword>
<dbReference type="EMBL" id="BMAW01030392">
    <property type="protein sequence ID" value="GFU16219.1"/>
    <property type="molecule type" value="Genomic_DNA"/>
</dbReference>
<dbReference type="Proteomes" id="UP000887013">
    <property type="component" value="Unassembled WGS sequence"/>
</dbReference>